<name>A0A2S7VXK8_PHOAN</name>
<reference evidence="2 3" key="1">
    <citation type="submission" date="2016-12" db="EMBL/GenBank/DDBJ databases">
        <title>Diversity of luminous bacteria.</title>
        <authorList>
            <person name="Yoshizawa S."/>
            <person name="Kogure K."/>
        </authorList>
    </citation>
    <scope>NUCLEOTIDE SEQUENCE [LARGE SCALE GENOMIC DNA]</scope>
    <source>
        <strain evidence="2 3">LC1-200</strain>
    </source>
</reference>
<dbReference type="AlphaFoldDB" id="A0A2S7VXK8"/>
<keyword evidence="1" id="KW-0812">Transmembrane</keyword>
<protein>
    <submittedName>
        <fullName evidence="2">Uncharacterized protein</fullName>
    </submittedName>
</protein>
<evidence type="ECO:0000313" key="3">
    <source>
        <dbReference type="Proteomes" id="UP000238730"/>
    </source>
</evidence>
<accession>A0A2S7VXK8</accession>
<keyword evidence="1" id="KW-0472">Membrane</keyword>
<evidence type="ECO:0000313" key="2">
    <source>
        <dbReference type="EMBL" id="PQJ66846.1"/>
    </source>
</evidence>
<evidence type="ECO:0000256" key="1">
    <source>
        <dbReference type="SAM" id="Phobius"/>
    </source>
</evidence>
<dbReference type="Proteomes" id="UP000238730">
    <property type="component" value="Unassembled WGS sequence"/>
</dbReference>
<comment type="caution">
    <text evidence="2">The sequence shown here is derived from an EMBL/GenBank/DDBJ whole genome shotgun (WGS) entry which is preliminary data.</text>
</comment>
<feature type="transmembrane region" description="Helical" evidence="1">
    <location>
        <begin position="82"/>
        <end position="107"/>
    </location>
</feature>
<dbReference type="OrthoDB" id="9895865at2"/>
<proteinExistence type="predicted"/>
<keyword evidence="1" id="KW-1133">Transmembrane helix</keyword>
<dbReference type="EMBL" id="MSCJ01000001">
    <property type="protein sequence ID" value="PQJ66846.1"/>
    <property type="molecule type" value="Genomic_DNA"/>
</dbReference>
<feature type="transmembrane region" description="Helical" evidence="1">
    <location>
        <begin position="23"/>
        <end position="41"/>
    </location>
</feature>
<sequence length="152" mass="17857">MYFFNLKALLLDLKHNNVTERESALYVLIPIILMMLYSYYLPQTDSLESLANNVIMIINFIILFIVNGGNNGKNFLIKYVSLSWVVAWRVTIFYLVPFMFVFFGLMYFVFPDSLKHDTYGLLVFGIAFEVFYLFFMIKAFRATLQKVVIAYD</sequence>
<dbReference type="RefSeq" id="WP_105060163.1">
    <property type="nucleotide sequence ID" value="NZ_MSCJ01000001.1"/>
</dbReference>
<feature type="transmembrane region" description="Helical" evidence="1">
    <location>
        <begin position="119"/>
        <end position="137"/>
    </location>
</feature>
<gene>
    <name evidence="2" type="ORF">BTO08_05120</name>
</gene>
<feature type="transmembrane region" description="Helical" evidence="1">
    <location>
        <begin position="53"/>
        <end position="70"/>
    </location>
</feature>
<organism evidence="2 3">
    <name type="scientific">Photobacterium angustum</name>
    <dbReference type="NCBI Taxonomy" id="661"/>
    <lineage>
        <taxon>Bacteria</taxon>
        <taxon>Pseudomonadati</taxon>
        <taxon>Pseudomonadota</taxon>
        <taxon>Gammaproteobacteria</taxon>
        <taxon>Vibrionales</taxon>
        <taxon>Vibrionaceae</taxon>
        <taxon>Photobacterium</taxon>
    </lineage>
</organism>